<reference evidence="2" key="1">
    <citation type="journal article" date="2014" name="Front. Microbiol.">
        <title>High frequency of phylogenetically diverse reductive dehalogenase-homologous genes in deep subseafloor sedimentary metagenomes.</title>
        <authorList>
            <person name="Kawai M."/>
            <person name="Futagami T."/>
            <person name="Toyoda A."/>
            <person name="Takaki Y."/>
            <person name="Nishi S."/>
            <person name="Hori S."/>
            <person name="Arai W."/>
            <person name="Tsubouchi T."/>
            <person name="Morono Y."/>
            <person name="Uchiyama I."/>
            <person name="Ito T."/>
            <person name="Fujiyama A."/>
            <person name="Inagaki F."/>
            <person name="Takami H."/>
        </authorList>
    </citation>
    <scope>NUCLEOTIDE SEQUENCE</scope>
    <source>
        <strain evidence="2">Expedition CK06-06</strain>
    </source>
</reference>
<dbReference type="AlphaFoldDB" id="X1L637"/>
<dbReference type="EMBL" id="BARU01036430">
    <property type="protein sequence ID" value="GAH89608.1"/>
    <property type="molecule type" value="Genomic_DNA"/>
</dbReference>
<dbReference type="PROSITE" id="PS51379">
    <property type="entry name" value="4FE4S_FER_2"/>
    <property type="match status" value="1"/>
</dbReference>
<protein>
    <recommendedName>
        <fullName evidence="1">4Fe-4S ferredoxin-type domain-containing protein</fullName>
    </recommendedName>
</protein>
<comment type="caution">
    <text evidence="2">The sequence shown here is derived from an EMBL/GenBank/DDBJ whole genome shotgun (WGS) entry which is preliminary data.</text>
</comment>
<proteinExistence type="predicted"/>
<sequence>MLNNLRAILVDLDRCVQCHACEIACKQENELPEGEQWIRLVTIGPEEVGSKLCADYYPVIDGGCYFCEHRVSQGLEPFC</sequence>
<accession>X1L637</accession>
<evidence type="ECO:0000259" key="1">
    <source>
        <dbReference type="PROSITE" id="PS51379"/>
    </source>
</evidence>
<dbReference type="InterPro" id="IPR017896">
    <property type="entry name" value="4Fe4S_Fe-S-bd"/>
</dbReference>
<feature type="domain" description="4Fe-4S ferredoxin-type" evidence="1">
    <location>
        <begin position="6"/>
        <end position="36"/>
    </location>
</feature>
<organism evidence="2">
    <name type="scientific">marine sediment metagenome</name>
    <dbReference type="NCBI Taxonomy" id="412755"/>
    <lineage>
        <taxon>unclassified sequences</taxon>
        <taxon>metagenomes</taxon>
        <taxon>ecological metagenomes</taxon>
    </lineage>
</organism>
<gene>
    <name evidence="2" type="ORF">S03H2_56884</name>
</gene>
<evidence type="ECO:0000313" key="2">
    <source>
        <dbReference type="EMBL" id="GAH89608.1"/>
    </source>
</evidence>
<feature type="non-terminal residue" evidence="2">
    <location>
        <position position="79"/>
    </location>
</feature>
<name>X1L637_9ZZZZ</name>
<dbReference type="SUPFAM" id="SSF54862">
    <property type="entry name" value="4Fe-4S ferredoxins"/>
    <property type="match status" value="1"/>
</dbReference>
<dbReference type="Gene3D" id="3.30.70.20">
    <property type="match status" value="1"/>
</dbReference>